<comment type="caution">
    <text evidence="2">The sequence shown here is derived from an EMBL/GenBank/DDBJ whole genome shotgun (WGS) entry which is preliminary data.</text>
</comment>
<sequence length="92" mass="10246">MTFVGGNLFSSTLMMCLAGNAWSQGLLNYCPHSRGQLNGYLLPAFFQHSRQQISWQQLKFTGNLSAKSKRLLQEKHFMASSVSLFFAASAPI</sequence>
<accession>A0A8J8NL76</accession>
<name>A0A8J8NL76_HALGN</name>
<dbReference type="EMBL" id="RRYP01014097">
    <property type="protein sequence ID" value="TNV76150.1"/>
    <property type="molecule type" value="Genomic_DNA"/>
</dbReference>
<evidence type="ECO:0000313" key="2">
    <source>
        <dbReference type="EMBL" id="TNV76150.1"/>
    </source>
</evidence>
<evidence type="ECO:0000256" key="1">
    <source>
        <dbReference type="SAM" id="SignalP"/>
    </source>
</evidence>
<dbReference type="Proteomes" id="UP000785679">
    <property type="component" value="Unassembled WGS sequence"/>
</dbReference>
<evidence type="ECO:0008006" key="4">
    <source>
        <dbReference type="Google" id="ProtNLM"/>
    </source>
</evidence>
<evidence type="ECO:0000313" key="3">
    <source>
        <dbReference type="Proteomes" id="UP000785679"/>
    </source>
</evidence>
<keyword evidence="3" id="KW-1185">Reference proteome</keyword>
<feature type="signal peptide" evidence="1">
    <location>
        <begin position="1"/>
        <end position="23"/>
    </location>
</feature>
<feature type="chain" id="PRO_5035232875" description="Secreted protein" evidence="1">
    <location>
        <begin position="24"/>
        <end position="92"/>
    </location>
</feature>
<organism evidence="2 3">
    <name type="scientific">Halteria grandinella</name>
    <dbReference type="NCBI Taxonomy" id="5974"/>
    <lineage>
        <taxon>Eukaryota</taxon>
        <taxon>Sar</taxon>
        <taxon>Alveolata</taxon>
        <taxon>Ciliophora</taxon>
        <taxon>Intramacronucleata</taxon>
        <taxon>Spirotrichea</taxon>
        <taxon>Stichotrichia</taxon>
        <taxon>Sporadotrichida</taxon>
        <taxon>Halteriidae</taxon>
        <taxon>Halteria</taxon>
    </lineage>
</organism>
<keyword evidence="1" id="KW-0732">Signal</keyword>
<reference evidence="2" key="1">
    <citation type="submission" date="2019-06" db="EMBL/GenBank/DDBJ databases">
        <authorList>
            <person name="Zheng W."/>
        </authorList>
    </citation>
    <scope>NUCLEOTIDE SEQUENCE</scope>
    <source>
        <strain evidence="2">QDHG01</strain>
    </source>
</reference>
<dbReference type="AlphaFoldDB" id="A0A8J8NL76"/>
<protein>
    <recommendedName>
        <fullName evidence="4">Secreted protein</fullName>
    </recommendedName>
</protein>
<proteinExistence type="predicted"/>
<gene>
    <name evidence="2" type="ORF">FGO68_gene5062</name>
</gene>